<dbReference type="Pfam" id="PF01979">
    <property type="entry name" value="Amidohydro_1"/>
    <property type="match status" value="1"/>
</dbReference>
<dbReference type="InterPro" id="IPR006680">
    <property type="entry name" value="Amidohydro-rel"/>
</dbReference>
<evidence type="ECO:0000313" key="3">
    <source>
        <dbReference type="Proteomes" id="UP000223527"/>
    </source>
</evidence>
<dbReference type="Proteomes" id="UP000223527">
    <property type="component" value="Unassembled WGS sequence"/>
</dbReference>
<dbReference type="InterPro" id="IPR051781">
    <property type="entry name" value="Metallo-dep_Hydrolase"/>
</dbReference>
<dbReference type="InterPro" id="IPR032466">
    <property type="entry name" value="Metal_Hydrolase"/>
</dbReference>
<sequence>MAATINVFGPGVTEAAMAKPNRGSNVSMTATKPLPRIRSILLTQQGRLPRAFVPVGLWMGLPLQTITRKSRRNEPMPFHRRAALLGIAALSFGASLRAPRAQPAGASLQGGERVALVGARYFDGTALRGPATLLLAGDKIHAIQPDGTATLPEGTRRVDLDGQVVLPGLIAGHSHIGHVVGTEAGRHLFTREGVEAQLQRYLSFGLTTVVALGMGPPPFHALRRESQEGRLRGATLYGAGPGLSLPGGAPPPALMKLDEDQVMRASDPAGARAAVDRMAGLGVDAVKLWIEDAGGQLPMMPPEMVRATVEAAHRHNLPVVAHIHDVKHAHIAVGAGVDILGHGIRNAEADAALVQAMRQANTGYIPTIQIDEAEYLYLERPELAQDPFFRAATTEELRARMGEEPWKAAQRAKADRHRASVRMNQRNLMILREAGIRIGFGTDSGGTPLRLPGFAEHRELSLMVEAGLPPAEALRIATEGTATLFGMEGRGVLREGARADLVVLSADPLADIGNSRRIAAVWQAGRQVSTGPA</sequence>
<reference evidence="2 3" key="1">
    <citation type="submission" date="2017-10" db="EMBL/GenBank/DDBJ databases">
        <authorList>
            <person name="Banno H."/>
            <person name="Chua N.-H."/>
        </authorList>
    </citation>
    <scope>NUCLEOTIDE SEQUENCE [LARGE SCALE GENOMIC DNA]</scope>
    <source>
        <strain evidence="2 3">YW11</strain>
    </source>
</reference>
<dbReference type="Gene3D" id="1.20.58.520">
    <property type="entry name" value="Amidohydrolase"/>
    <property type="match status" value="1"/>
</dbReference>
<protein>
    <submittedName>
        <fullName evidence="2">Amidohydrolase</fullName>
    </submittedName>
</protein>
<keyword evidence="3" id="KW-1185">Reference proteome</keyword>
<organism evidence="2 3">
    <name type="scientific">Teichococcus rhizosphaerae</name>
    <dbReference type="NCBI Taxonomy" id="1335062"/>
    <lineage>
        <taxon>Bacteria</taxon>
        <taxon>Pseudomonadati</taxon>
        <taxon>Pseudomonadota</taxon>
        <taxon>Alphaproteobacteria</taxon>
        <taxon>Acetobacterales</taxon>
        <taxon>Roseomonadaceae</taxon>
        <taxon>Roseomonas</taxon>
    </lineage>
</organism>
<accession>A0A2C6Z7T7</accession>
<evidence type="ECO:0000313" key="2">
    <source>
        <dbReference type="EMBL" id="PHK94571.1"/>
    </source>
</evidence>
<dbReference type="SUPFAM" id="SSF51338">
    <property type="entry name" value="Composite domain of metallo-dependent hydrolases"/>
    <property type="match status" value="1"/>
</dbReference>
<feature type="domain" description="Amidohydrolase-related" evidence="1">
    <location>
        <begin position="164"/>
        <end position="528"/>
    </location>
</feature>
<dbReference type="GO" id="GO:0016810">
    <property type="term" value="F:hydrolase activity, acting on carbon-nitrogen (but not peptide) bonds"/>
    <property type="evidence" value="ECO:0007669"/>
    <property type="project" value="InterPro"/>
</dbReference>
<dbReference type="PANTHER" id="PTHR43135">
    <property type="entry name" value="ALPHA-D-RIBOSE 1-METHYLPHOSPHONATE 5-TRIPHOSPHATE DIPHOSPHATASE"/>
    <property type="match status" value="1"/>
</dbReference>
<dbReference type="PANTHER" id="PTHR43135:SF3">
    <property type="entry name" value="ALPHA-D-RIBOSE 1-METHYLPHOSPHONATE 5-TRIPHOSPHATE DIPHOSPHATASE"/>
    <property type="match status" value="1"/>
</dbReference>
<dbReference type="AlphaFoldDB" id="A0A2C6Z7T7"/>
<name>A0A2C6Z7T7_9PROT</name>
<proteinExistence type="predicted"/>
<gene>
    <name evidence="2" type="ORF">CR162_12880</name>
</gene>
<dbReference type="Gene3D" id="2.30.40.10">
    <property type="entry name" value="Urease, subunit C, domain 1"/>
    <property type="match status" value="1"/>
</dbReference>
<comment type="caution">
    <text evidence="2">The sequence shown here is derived from an EMBL/GenBank/DDBJ whole genome shotgun (WGS) entry which is preliminary data.</text>
</comment>
<dbReference type="OrthoDB" id="9782972at2"/>
<dbReference type="SUPFAM" id="SSF51556">
    <property type="entry name" value="Metallo-dependent hydrolases"/>
    <property type="match status" value="1"/>
</dbReference>
<dbReference type="Gene3D" id="3.40.50.10910">
    <property type="entry name" value="Amidohydrolase"/>
    <property type="match status" value="1"/>
</dbReference>
<keyword evidence="2" id="KW-0378">Hydrolase</keyword>
<dbReference type="EMBL" id="PDNU01000023">
    <property type="protein sequence ID" value="PHK94571.1"/>
    <property type="molecule type" value="Genomic_DNA"/>
</dbReference>
<dbReference type="InterPro" id="IPR011059">
    <property type="entry name" value="Metal-dep_hydrolase_composite"/>
</dbReference>
<evidence type="ECO:0000259" key="1">
    <source>
        <dbReference type="Pfam" id="PF01979"/>
    </source>
</evidence>
<dbReference type="Gene3D" id="3.30.110.90">
    <property type="entry name" value="Amidohydrolase"/>
    <property type="match status" value="1"/>
</dbReference>